<dbReference type="GO" id="GO:0051536">
    <property type="term" value="F:iron-sulfur cluster binding"/>
    <property type="evidence" value="ECO:0007669"/>
    <property type="project" value="InterPro"/>
</dbReference>
<proteinExistence type="predicted"/>
<reference evidence="3" key="1">
    <citation type="submission" date="2011-08" db="EMBL/GenBank/DDBJ databases">
        <authorList>
            <consortium name="The Broad Institute Genome Sequencing Platform"/>
            <person name="Earl A."/>
            <person name="Ward D."/>
            <person name="Feldgarden M."/>
            <person name="Gevers D."/>
            <person name="Sizova M."/>
            <person name="Hazen A."/>
            <person name="Epstein S."/>
            <person name="Young S.K."/>
            <person name="Zeng Q."/>
            <person name="Gargeya S."/>
            <person name="Fitzgerald M."/>
            <person name="Haas B."/>
            <person name="Abouelleil A."/>
            <person name="Alvarado L."/>
            <person name="Arachchi H.M."/>
            <person name="Berlin A."/>
            <person name="Brown A."/>
            <person name="Chapman S.B."/>
            <person name="Chen Z."/>
            <person name="Dunbar C."/>
            <person name="Freedman E."/>
            <person name="Gearin G."/>
            <person name="Gellesch M."/>
            <person name="Goldberg J."/>
            <person name="Griggs A."/>
            <person name="Gujja S."/>
            <person name="Heiman D."/>
            <person name="Howarth C."/>
            <person name="Larson L."/>
            <person name="Lui A."/>
            <person name="MacDonald P.J.P."/>
            <person name="Montmayeur A."/>
            <person name="Murphy C."/>
            <person name="Neiman D."/>
            <person name="Pearson M."/>
            <person name="Priest M."/>
            <person name="Roberts A."/>
            <person name="Saif S."/>
            <person name="Shea T."/>
            <person name="Shenoy N."/>
            <person name="Sisk P."/>
            <person name="Stolte C."/>
            <person name="Sykes S."/>
            <person name="Wortman J."/>
            <person name="Nusbaum C."/>
            <person name="Birren B."/>
        </authorList>
    </citation>
    <scope>NUCLEOTIDE SEQUENCE</scope>
    <source>
        <strain evidence="3">ACB1</strain>
    </source>
</reference>
<dbReference type="HOGENOM" id="CLU_000422_3_3_9"/>
<dbReference type="SUPFAM" id="SSF51971">
    <property type="entry name" value="Nucleotide-binding domain"/>
    <property type="match status" value="1"/>
</dbReference>
<dbReference type="RefSeq" id="WP_009534607.1">
    <property type="nucleotide sequence ID" value="NZ_KE148312.1"/>
</dbReference>
<feature type="domain" description="FAD/NAD(P)-binding" evidence="1">
    <location>
        <begin position="112"/>
        <end position="386"/>
    </location>
</feature>
<evidence type="ECO:0000313" key="4">
    <source>
        <dbReference type="Proteomes" id="UP000018461"/>
    </source>
</evidence>
<dbReference type="PRINTS" id="PR00368">
    <property type="entry name" value="FADPNR"/>
</dbReference>
<dbReference type="GO" id="GO:0016491">
    <property type="term" value="F:oxidoreductase activity"/>
    <property type="evidence" value="ECO:0007669"/>
    <property type="project" value="InterPro"/>
</dbReference>
<evidence type="ECO:0008006" key="5">
    <source>
        <dbReference type="Google" id="ProtNLM"/>
    </source>
</evidence>
<dbReference type="PANTHER" id="PTHR42783">
    <property type="entry name" value="GLUTAMATE SYNTHASE [NADPH] SMALL CHAIN"/>
    <property type="match status" value="1"/>
</dbReference>
<dbReference type="PRINTS" id="PR00469">
    <property type="entry name" value="PNDRDTASEII"/>
</dbReference>
<evidence type="ECO:0000313" key="3">
    <source>
        <dbReference type="EMBL" id="EHL11917.1"/>
    </source>
</evidence>
<dbReference type="InterPro" id="IPR009051">
    <property type="entry name" value="Helical_ferredxn"/>
</dbReference>
<name>G9WN14_9FIRM</name>
<reference evidence="3" key="2">
    <citation type="submission" date="2013-03" db="EMBL/GenBank/DDBJ databases">
        <title>The Genome Sequence of Oribacterium sp. ACB1.</title>
        <authorList>
            <consortium name="The Broad Institute Genomics Platform"/>
            <consortium name="The Broad Institute Genome Sequencing Center for Infectious Disease"/>
            <person name="Earl A."/>
            <person name="Ward D."/>
            <person name="Feldgarden M."/>
            <person name="Gevers D."/>
            <person name="Sizova M."/>
            <person name="Hazen A."/>
            <person name="Epstein S."/>
            <person name="Walker B."/>
            <person name="Young S."/>
            <person name="Zeng Q."/>
            <person name="Gargeya S."/>
            <person name="Fitzgerald M."/>
            <person name="Haas B."/>
            <person name="Abouelleil A."/>
            <person name="Allen A.W."/>
            <person name="Alvarado L."/>
            <person name="Arachchi H.M."/>
            <person name="Berlin A.M."/>
            <person name="Chapman S.B."/>
            <person name="Gainer-Dewar J."/>
            <person name="Goldberg J."/>
            <person name="Griggs A."/>
            <person name="Gujja S."/>
            <person name="Hansen M."/>
            <person name="Howarth C."/>
            <person name="Imamovic A."/>
            <person name="Ireland A."/>
            <person name="Larimer J."/>
            <person name="McCowan C."/>
            <person name="Murphy C."/>
            <person name="Pearson M."/>
            <person name="Poon T.W."/>
            <person name="Priest M."/>
            <person name="Roberts A."/>
            <person name="Saif S."/>
            <person name="Shea T."/>
            <person name="Sisk P."/>
            <person name="Sykes S."/>
            <person name="Wortman J."/>
            <person name="Nusbaum C."/>
            <person name="Birren B."/>
        </authorList>
    </citation>
    <scope>NUCLEOTIDE SEQUENCE [LARGE SCALE GENOMIC DNA]</scope>
    <source>
        <strain evidence="3">ACB1</strain>
    </source>
</reference>
<comment type="caution">
    <text evidence="3">The sequence shown here is derived from an EMBL/GenBank/DDBJ whole genome shotgun (WGS) entry which is preliminary data.</text>
</comment>
<protein>
    <recommendedName>
        <fullName evidence="5">4Fe-4S ferredoxin-type domain-containing protein</fullName>
    </recommendedName>
</protein>
<dbReference type="PANTHER" id="PTHR42783:SF3">
    <property type="entry name" value="GLUTAMATE SYNTHASE [NADPH] SMALL CHAIN-RELATED"/>
    <property type="match status" value="1"/>
</dbReference>
<dbReference type="InterPro" id="IPR028261">
    <property type="entry name" value="DPD_II"/>
</dbReference>
<gene>
    <name evidence="3" type="ORF">HMPREF9625_00747</name>
</gene>
<dbReference type="InterPro" id="IPR023753">
    <property type="entry name" value="FAD/NAD-binding_dom"/>
</dbReference>
<dbReference type="Gene3D" id="1.10.1060.10">
    <property type="entry name" value="Alpha-helical ferredoxin"/>
    <property type="match status" value="1"/>
</dbReference>
<dbReference type="STRING" id="796943.HMPREF9625_00747"/>
<evidence type="ECO:0000259" key="1">
    <source>
        <dbReference type="Pfam" id="PF07992"/>
    </source>
</evidence>
<dbReference type="EMBL" id="AFZC02000003">
    <property type="protein sequence ID" value="EHL11917.1"/>
    <property type="molecule type" value="Genomic_DNA"/>
</dbReference>
<dbReference type="SUPFAM" id="SSF46548">
    <property type="entry name" value="alpha-helical ferredoxin"/>
    <property type="match status" value="1"/>
</dbReference>
<dbReference type="Proteomes" id="UP000018461">
    <property type="component" value="Unassembled WGS sequence"/>
</dbReference>
<dbReference type="Pfam" id="PF14691">
    <property type="entry name" value="Fer4_20"/>
    <property type="match status" value="1"/>
</dbReference>
<keyword evidence="4" id="KW-1185">Reference proteome</keyword>
<dbReference type="AlphaFoldDB" id="G9WN14"/>
<feature type="domain" description="Dihydroprymidine dehydrogenase" evidence="2">
    <location>
        <begin position="7"/>
        <end position="91"/>
    </location>
</feature>
<sequence length="402" mass="44413">MSQNTFLLEEANRCLLCKNPRCSKHCPVNTSIPEVIALYKQGELKKAGEILFENNPLSAICALVCEHEKQCEGNCIRGIKSVPIPFYKMEEEISLKYLEELQFEKGAEDKERIAVIGGGPAGMTIALLLQRRGYKVTIFESRNQIGGVLRYGIPEYRLPKRIIDLLEKHLLDLGVKIRPNILIGPVLSLDKLFEDGYAAAFIGTGVWNPRTLGIKGESFGNVHFAIDYLKSPQFYSLGENVAVIGAGNVAMDAARTAKRNGAKVTIIYRKGMENMTASKKEITEAKEDGVEFLLYHAPLEITDDGILLKHQEEKISEEIFFPADSIIVAISQNPRANIVSNTTELKTNQAGLLLTDERGNTTKEGTFASGDVVTGARTVVEAVHQAKIVAAEIEEYCAKKRL</sequence>
<dbReference type="PATRIC" id="fig|796943.3.peg.1149"/>
<evidence type="ECO:0000259" key="2">
    <source>
        <dbReference type="Pfam" id="PF14691"/>
    </source>
</evidence>
<accession>G9WN14</accession>
<dbReference type="InterPro" id="IPR036188">
    <property type="entry name" value="FAD/NAD-bd_sf"/>
</dbReference>
<organism evidence="3 4">
    <name type="scientific">Oribacterium parvum ACB1</name>
    <dbReference type="NCBI Taxonomy" id="796943"/>
    <lineage>
        <taxon>Bacteria</taxon>
        <taxon>Bacillati</taxon>
        <taxon>Bacillota</taxon>
        <taxon>Clostridia</taxon>
        <taxon>Lachnospirales</taxon>
        <taxon>Lachnospiraceae</taxon>
        <taxon>Oribacterium</taxon>
    </lineage>
</organism>
<dbReference type="Gene3D" id="3.50.50.60">
    <property type="entry name" value="FAD/NAD(P)-binding domain"/>
    <property type="match status" value="2"/>
</dbReference>
<dbReference type="Pfam" id="PF07992">
    <property type="entry name" value="Pyr_redox_2"/>
    <property type="match status" value="1"/>
</dbReference>